<protein>
    <submittedName>
        <fullName evidence="1">Uncharacterized protein</fullName>
    </submittedName>
</protein>
<dbReference type="EMBL" id="JACHHZ010000005">
    <property type="protein sequence ID" value="MBB6095168.1"/>
    <property type="molecule type" value="Genomic_DNA"/>
</dbReference>
<dbReference type="Proteomes" id="UP000588068">
    <property type="component" value="Unassembled WGS sequence"/>
</dbReference>
<sequence>MQMPRSGHKPPRMPIDPDDALRIRRYALLLVARFPHLQSVSLQLLERDETFRELCEEYAACTEVIERLTDAPSDDAMRREFSALRLRVEGELLRYISDHGPTR</sequence>
<accession>A0A841HT24</accession>
<evidence type="ECO:0000313" key="2">
    <source>
        <dbReference type="Proteomes" id="UP000588068"/>
    </source>
</evidence>
<dbReference type="Gene3D" id="6.10.280.50">
    <property type="match status" value="1"/>
</dbReference>
<proteinExistence type="predicted"/>
<keyword evidence="2" id="KW-1185">Reference proteome</keyword>
<dbReference type="InterPro" id="IPR038444">
    <property type="entry name" value="DUF465_sf"/>
</dbReference>
<gene>
    <name evidence="1" type="ORF">HNQ60_004058</name>
</gene>
<dbReference type="AlphaFoldDB" id="A0A841HT24"/>
<evidence type="ECO:0000313" key="1">
    <source>
        <dbReference type="EMBL" id="MBB6095168.1"/>
    </source>
</evidence>
<name>A0A841HT24_9GAMM</name>
<comment type="caution">
    <text evidence="1">The sequence shown here is derived from an EMBL/GenBank/DDBJ whole genome shotgun (WGS) entry which is preliminary data.</text>
</comment>
<reference evidence="1 2" key="1">
    <citation type="submission" date="2020-08" db="EMBL/GenBank/DDBJ databases">
        <title>Genomic Encyclopedia of Type Strains, Phase IV (KMG-IV): sequencing the most valuable type-strain genomes for metagenomic binning, comparative biology and taxonomic classification.</title>
        <authorList>
            <person name="Goeker M."/>
        </authorList>
    </citation>
    <scope>NUCLEOTIDE SEQUENCE [LARGE SCALE GENOMIC DNA]</scope>
    <source>
        <strain evidence="1 2">DSM 26723</strain>
    </source>
</reference>
<organism evidence="1 2">
    <name type="scientific">Povalibacter uvarum</name>
    <dbReference type="NCBI Taxonomy" id="732238"/>
    <lineage>
        <taxon>Bacteria</taxon>
        <taxon>Pseudomonadati</taxon>
        <taxon>Pseudomonadota</taxon>
        <taxon>Gammaproteobacteria</taxon>
        <taxon>Steroidobacterales</taxon>
        <taxon>Steroidobacteraceae</taxon>
        <taxon>Povalibacter</taxon>
    </lineage>
</organism>
<dbReference type="RefSeq" id="WP_184334569.1">
    <property type="nucleotide sequence ID" value="NZ_JACHHZ010000005.1"/>
</dbReference>